<feature type="transmembrane region" description="Helical" evidence="4">
    <location>
        <begin position="295"/>
        <end position="315"/>
    </location>
</feature>
<evidence type="ECO:0000313" key="6">
    <source>
        <dbReference type="EMBL" id="EPS59449.1"/>
    </source>
</evidence>
<reference evidence="6 7" key="1">
    <citation type="journal article" date="2013" name="BMC Genomics">
        <title>The miniature genome of a carnivorous plant Genlisea aurea contains a low number of genes and short non-coding sequences.</title>
        <authorList>
            <person name="Leushkin E.V."/>
            <person name="Sutormin R.A."/>
            <person name="Nabieva E.R."/>
            <person name="Penin A.A."/>
            <person name="Kondrashov A.S."/>
            <person name="Logacheva M.D."/>
        </authorList>
    </citation>
    <scope>NUCLEOTIDE SEQUENCE [LARGE SCALE GENOMIC DNA]</scope>
</reference>
<dbReference type="CDD" id="cd16495">
    <property type="entry name" value="RING_CH-C4HC3_MARCH"/>
    <property type="match status" value="1"/>
</dbReference>
<evidence type="ECO:0000259" key="5">
    <source>
        <dbReference type="PROSITE" id="PS51292"/>
    </source>
</evidence>
<dbReference type="PROSITE" id="PS51292">
    <property type="entry name" value="ZF_RING_CH"/>
    <property type="match status" value="1"/>
</dbReference>
<keyword evidence="3" id="KW-0862">Zinc</keyword>
<dbReference type="Pfam" id="PF12906">
    <property type="entry name" value="RINGv"/>
    <property type="match status" value="1"/>
</dbReference>
<name>S8BYI5_9LAMI</name>
<keyword evidence="2" id="KW-0863">Zinc-finger</keyword>
<feature type="transmembrane region" description="Helical" evidence="4">
    <location>
        <begin position="321"/>
        <end position="339"/>
    </location>
</feature>
<dbReference type="PANTHER" id="PTHR46158">
    <property type="entry name" value="OS02G0165000 PROTEIN"/>
    <property type="match status" value="1"/>
</dbReference>
<evidence type="ECO:0000256" key="1">
    <source>
        <dbReference type="ARBA" id="ARBA00022723"/>
    </source>
</evidence>
<sequence>DSSSRKQWRKSNLFLEIPARSYPVSCQEFIPTPKRVPHQDNSPIRGKSSFRNLIPKLSCKNQIPNANAERSEASSSVSATMEIQDNKPPPPWSFSRIFTPRIKGPPSLPITPIIDSRPDSIIPSGNFESKKWFVLQKEGAKRICRSFSVPINLKEKRTQKPDSYFRVVPSTPRVKDGDIEEGTTTIECNDDIDEADCEDIPEDEAVCRICLVELREGGETLKMECSCRGELALAHQECAVKWFAIKGNKICDVCNQEVRNLPVTLLHIRSWRIRETRAPSFSEIEINRYRVWHEIPILVVVSMLAYFCFLEQLLVGRMGTNAIAISLPFSCVIGLVASLTSSIMVKRNLVWIYASIQFGFVVLFAHVFYSVVHMCEILSIVLAVISGSGLAMSLSSIFVEFRRWTMRRNADGNRDERPQ</sequence>
<feature type="domain" description="RING-CH-type" evidence="5">
    <location>
        <begin position="199"/>
        <end position="261"/>
    </location>
</feature>
<keyword evidence="7" id="KW-1185">Reference proteome</keyword>
<dbReference type="GO" id="GO:0008270">
    <property type="term" value="F:zinc ion binding"/>
    <property type="evidence" value="ECO:0007669"/>
    <property type="project" value="UniProtKB-KW"/>
</dbReference>
<feature type="transmembrane region" description="Helical" evidence="4">
    <location>
        <begin position="351"/>
        <end position="371"/>
    </location>
</feature>
<dbReference type="PANTHER" id="PTHR46158:SF1">
    <property type="entry name" value="RING_U-BOX SUPERFAMILY PROTEIN"/>
    <property type="match status" value="1"/>
</dbReference>
<evidence type="ECO:0000256" key="2">
    <source>
        <dbReference type="ARBA" id="ARBA00022771"/>
    </source>
</evidence>
<comment type="caution">
    <text evidence="6">The sequence shown here is derived from an EMBL/GenBank/DDBJ whole genome shotgun (WGS) entry which is preliminary data.</text>
</comment>
<evidence type="ECO:0000256" key="3">
    <source>
        <dbReference type="ARBA" id="ARBA00022833"/>
    </source>
</evidence>
<gene>
    <name evidence="6" type="ORF">M569_15357</name>
</gene>
<dbReference type="SUPFAM" id="SSF57850">
    <property type="entry name" value="RING/U-box"/>
    <property type="match status" value="1"/>
</dbReference>
<dbReference type="AlphaFoldDB" id="S8BYI5"/>
<evidence type="ECO:0000256" key="4">
    <source>
        <dbReference type="SAM" id="Phobius"/>
    </source>
</evidence>
<keyword evidence="4" id="KW-1133">Transmembrane helix</keyword>
<dbReference type="Gene3D" id="3.30.40.10">
    <property type="entry name" value="Zinc/RING finger domain, C3HC4 (zinc finger)"/>
    <property type="match status" value="1"/>
</dbReference>
<dbReference type="Proteomes" id="UP000015453">
    <property type="component" value="Unassembled WGS sequence"/>
</dbReference>
<dbReference type="SMART" id="SM00744">
    <property type="entry name" value="RINGv"/>
    <property type="match status" value="1"/>
</dbReference>
<keyword evidence="4" id="KW-0812">Transmembrane</keyword>
<feature type="non-terminal residue" evidence="6">
    <location>
        <position position="419"/>
    </location>
</feature>
<evidence type="ECO:0000313" key="7">
    <source>
        <dbReference type="Proteomes" id="UP000015453"/>
    </source>
</evidence>
<dbReference type="EMBL" id="AUSU01008356">
    <property type="protein sequence ID" value="EPS59449.1"/>
    <property type="molecule type" value="Genomic_DNA"/>
</dbReference>
<dbReference type="OrthoDB" id="435038at2759"/>
<proteinExistence type="predicted"/>
<feature type="non-terminal residue" evidence="6">
    <location>
        <position position="1"/>
    </location>
</feature>
<protein>
    <recommendedName>
        <fullName evidence="5">RING-CH-type domain-containing protein</fullName>
    </recommendedName>
</protein>
<keyword evidence="4" id="KW-0472">Membrane</keyword>
<organism evidence="6 7">
    <name type="scientific">Genlisea aurea</name>
    <dbReference type="NCBI Taxonomy" id="192259"/>
    <lineage>
        <taxon>Eukaryota</taxon>
        <taxon>Viridiplantae</taxon>
        <taxon>Streptophyta</taxon>
        <taxon>Embryophyta</taxon>
        <taxon>Tracheophyta</taxon>
        <taxon>Spermatophyta</taxon>
        <taxon>Magnoliopsida</taxon>
        <taxon>eudicotyledons</taxon>
        <taxon>Gunneridae</taxon>
        <taxon>Pentapetalae</taxon>
        <taxon>asterids</taxon>
        <taxon>lamiids</taxon>
        <taxon>Lamiales</taxon>
        <taxon>Lentibulariaceae</taxon>
        <taxon>Genlisea</taxon>
    </lineage>
</organism>
<accession>S8BYI5</accession>
<feature type="transmembrane region" description="Helical" evidence="4">
    <location>
        <begin position="377"/>
        <end position="399"/>
    </location>
</feature>
<dbReference type="InterPro" id="IPR013083">
    <property type="entry name" value="Znf_RING/FYVE/PHD"/>
</dbReference>
<keyword evidence="1" id="KW-0479">Metal-binding</keyword>
<dbReference type="InterPro" id="IPR011016">
    <property type="entry name" value="Znf_RING-CH"/>
</dbReference>